<evidence type="ECO:0000313" key="8">
    <source>
        <dbReference type="Proteomes" id="UP000264036"/>
    </source>
</evidence>
<dbReference type="PANTHER" id="PTHR14084">
    <property type="entry name" value="KYNURENINASE"/>
    <property type="match status" value="1"/>
</dbReference>
<dbReference type="SUPFAM" id="SSF53383">
    <property type="entry name" value="PLP-dependent transferases"/>
    <property type="match status" value="1"/>
</dbReference>
<evidence type="ECO:0000256" key="4">
    <source>
        <dbReference type="HAMAP-Rule" id="MF_01970"/>
    </source>
</evidence>
<dbReference type="EMBL" id="DOEK01000029">
    <property type="protein sequence ID" value="HBP30546.1"/>
    <property type="molecule type" value="Genomic_DNA"/>
</dbReference>
<name>A0A356LHT5_9BURK</name>
<evidence type="ECO:0000313" key="7">
    <source>
        <dbReference type="EMBL" id="HBP30546.1"/>
    </source>
</evidence>
<evidence type="ECO:0000256" key="1">
    <source>
        <dbReference type="ARBA" id="ARBA00022642"/>
    </source>
</evidence>
<comment type="catalytic activity">
    <reaction evidence="6">
        <text>3-hydroxy-L-kynurenine + H2O = 3-hydroxyanthranilate + L-alanine + H(+)</text>
        <dbReference type="Rhea" id="RHEA:25143"/>
        <dbReference type="ChEBI" id="CHEBI:15377"/>
        <dbReference type="ChEBI" id="CHEBI:15378"/>
        <dbReference type="ChEBI" id="CHEBI:36559"/>
        <dbReference type="ChEBI" id="CHEBI:57972"/>
        <dbReference type="ChEBI" id="CHEBI:58125"/>
        <dbReference type="EC" id="3.7.1.3"/>
    </reaction>
</comment>
<evidence type="ECO:0000256" key="5">
    <source>
        <dbReference type="NCBIfam" id="TIGR01814"/>
    </source>
</evidence>
<feature type="binding site" evidence="4">
    <location>
        <position position="279"/>
    </location>
    <ligand>
        <name>pyridoxal 5'-phosphate</name>
        <dbReference type="ChEBI" id="CHEBI:597326"/>
    </ligand>
</feature>
<dbReference type="GO" id="GO:0030170">
    <property type="term" value="F:pyridoxal phosphate binding"/>
    <property type="evidence" value="ECO:0007669"/>
    <property type="project" value="UniProtKB-UniRule"/>
</dbReference>
<dbReference type="EC" id="3.7.1.3" evidence="4 5"/>
<feature type="binding site" evidence="4">
    <location>
        <position position="201"/>
    </location>
    <ligand>
        <name>pyridoxal 5'-phosphate</name>
        <dbReference type="ChEBI" id="CHEBI:597326"/>
    </ligand>
</feature>
<comment type="caution">
    <text evidence="7">The sequence shown here is derived from an EMBL/GenBank/DDBJ whole genome shotgun (WGS) entry which is preliminary data.</text>
</comment>
<feature type="binding site" evidence="4">
    <location>
        <position position="98"/>
    </location>
    <ligand>
        <name>pyridoxal 5'-phosphate</name>
        <dbReference type="ChEBI" id="CHEBI:597326"/>
    </ligand>
</feature>
<dbReference type="GO" id="GO:0019441">
    <property type="term" value="P:L-tryptophan catabolic process to kynurenine"/>
    <property type="evidence" value="ECO:0007669"/>
    <property type="project" value="TreeGrafter"/>
</dbReference>
<evidence type="ECO:0000256" key="2">
    <source>
        <dbReference type="ARBA" id="ARBA00022801"/>
    </source>
</evidence>
<reference evidence="7 8" key="1">
    <citation type="journal article" date="2018" name="Nat. Biotechnol.">
        <title>A standardized bacterial taxonomy based on genome phylogeny substantially revises the tree of life.</title>
        <authorList>
            <person name="Parks D.H."/>
            <person name="Chuvochina M."/>
            <person name="Waite D.W."/>
            <person name="Rinke C."/>
            <person name="Skarshewski A."/>
            <person name="Chaumeil P.A."/>
            <person name="Hugenholtz P."/>
        </authorList>
    </citation>
    <scope>NUCLEOTIDE SEQUENCE [LARGE SCALE GENOMIC DNA]</scope>
    <source>
        <strain evidence="7">UBA10707</strain>
    </source>
</reference>
<dbReference type="InterPro" id="IPR015421">
    <property type="entry name" value="PyrdxlP-dep_Trfase_major"/>
</dbReference>
<accession>A0A356LHT5</accession>
<organism evidence="7 8">
    <name type="scientific">Advenella kashmirensis</name>
    <dbReference type="NCBI Taxonomy" id="310575"/>
    <lineage>
        <taxon>Bacteria</taxon>
        <taxon>Pseudomonadati</taxon>
        <taxon>Pseudomonadota</taxon>
        <taxon>Betaproteobacteria</taxon>
        <taxon>Burkholderiales</taxon>
        <taxon>Alcaligenaceae</taxon>
    </lineage>
</organism>
<dbReference type="GO" id="GO:0097053">
    <property type="term" value="P:L-kynurenine catabolic process"/>
    <property type="evidence" value="ECO:0007669"/>
    <property type="project" value="UniProtKB-UniRule"/>
</dbReference>
<feature type="binding site" evidence="4">
    <location>
        <position position="198"/>
    </location>
    <ligand>
        <name>pyridoxal 5'-phosphate</name>
        <dbReference type="ChEBI" id="CHEBI:597326"/>
    </ligand>
</feature>
<evidence type="ECO:0000256" key="3">
    <source>
        <dbReference type="ARBA" id="ARBA00022898"/>
    </source>
</evidence>
<keyword evidence="1 4" id="KW-0662">Pyridine nucleotide biosynthesis</keyword>
<dbReference type="GO" id="GO:0019805">
    <property type="term" value="P:quinolinate biosynthetic process"/>
    <property type="evidence" value="ECO:0007669"/>
    <property type="project" value="UniProtKB-UniRule"/>
</dbReference>
<comment type="similarity">
    <text evidence="4 6">Belongs to the kynureninase family.</text>
</comment>
<feature type="binding site" evidence="4">
    <location>
        <position position="223"/>
    </location>
    <ligand>
        <name>pyridoxal 5'-phosphate</name>
        <dbReference type="ChEBI" id="CHEBI:597326"/>
    </ligand>
</feature>
<dbReference type="Proteomes" id="UP000264036">
    <property type="component" value="Unassembled WGS sequence"/>
</dbReference>
<comment type="pathway">
    <text evidence="4 6">Amino-acid degradation; L-kynurenine degradation; L-alanine and anthranilate from L-kynurenine: step 1/1.</text>
</comment>
<proteinExistence type="inferred from homology"/>
<dbReference type="HAMAP" id="MF_01970">
    <property type="entry name" value="Kynureninase"/>
    <property type="match status" value="1"/>
</dbReference>
<gene>
    <name evidence="4 7" type="primary">kynU</name>
    <name evidence="7" type="ORF">DD666_14150</name>
</gene>
<dbReference type="Pfam" id="PF22580">
    <property type="entry name" value="KYNU_C"/>
    <property type="match status" value="1"/>
</dbReference>
<sequence length="418" mass="46234">MTNRAFYENLDAIDPLSPLRSEFHLPPDTIYLDGNSLGIMPLAAPVRAKQVMLQEWGDDLIASWNKADWVNLPMRLGNKIAPLIGAGPDEIVVCDSTSLNLYKVLYSAIQMARRRHPARRKIVSEKTNFPTDLYIAQSLCAQFDMSLELVEGEEIDSIFNDDLAVLLLTHVNYRSGSIYDMAQITRLAHAHDALVIWDLCHSAGSIPVDLRGSQADFAVGCTYKFLNGGPGSPAFVWVHPQHVDQITQPLTGWMGHATPFAFETHYQPATGIRHYLCGTPSILALSVLESSLDVFLKAQGYGGMPAIYKKAQTLTSLFIQLVDKECAGYGLSLVSPSDPEKRASQVSLTHPEGAYAIIQALIAQGVVGDYREPGVLRFGFTPLYLRYTDVWDAVMQLKSVLQSEVWRSDIFSAKQTVT</sequence>
<dbReference type="PANTHER" id="PTHR14084:SF0">
    <property type="entry name" value="KYNURENINASE"/>
    <property type="match status" value="1"/>
</dbReference>
<comment type="function">
    <text evidence="4 6">Catalyzes the cleavage of L-kynurenine (L-Kyn) and L-3-hydroxykynurenine (L-3OHKyn) into anthranilic acid (AA) and 3-hydroxyanthranilic acid (3-OHAA), respectively.</text>
</comment>
<dbReference type="InterPro" id="IPR015422">
    <property type="entry name" value="PyrdxlP-dep_Trfase_small"/>
</dbReference>
<protein>
    <recommendedName>
        <fullName evidence="4 5">Kynureninase</fullName>
        <ecNumber evidence="4 5">3.7.1.3</ecNumber>
    </recommendedName>
    <alternativeName>
        <fullName evidence="4">L-kynurenine hydrolase</fullName>
    </alternativeName>
</protein>
<comment type="cofactor">
    <cofactor evidence="4 6">
        <name>pyridoxal 5'-phosphate</name>
        <dbReference type="ChEBI" id="CHEBI:597326"/>
    </cofactor>
</comment>
<dbReference type="GO" id="GO:0009435">
    <property type="term" value="P:NAD+ biosynthetic process"/>
    <property type="evidence" value="ECO:0007669"/>
    <property type="project" value="UniProtKB-UniRule"/>
</dbReference>
<comment type="subunit">
    <text evidence="4 6">Homodimer.</text>
</comment>
<dbReference type="GO" id="GO:0005737">
    <property type="term" value="C:cytoplasm"/>
    <property type="evidence" value="ECO:0007669"/>
    <property type="project" value="UniProtKB-UniRule"/>
</dbReference>
<evidence type="ECO:0000256" key="6">
    <source>
        <dbReference type="PIRNR" id="PIRNR038800"/>
    </source>
</evidence>
<feature type="binding site" evidence="4">
    <location>
        <position position="97"/>
    </location>
    <ligand>
        <name>pyridoxal 5'-phosphate</name>
        <dbReference type="ChEBI" id="CHEBI:597326"/>
    </ligand>
</feature>
<feature type="binding site" evidence="4">
    <location>
        <position position="169"/>
    </location>
    <ligand>
        <name>pyridoxal 5'-phosphate</name>
        <dbReference type="ChEBI" id="CHEBI:597326"/>
    </ligand>
</feature>
<dbReference type="GO" id="GO:0043420">
    <property type="term" value="P:anthranilate metabolic process"/>
    <property type="evidence" value="ECO:0007669"/>
    <property type="project" value="TreeGrafter"/>
</dbReference>
<dbReference type="NCBIfam" id="TIGR01814">
    <property type="entry name" value="kynureninase"/>
    <property type="match status" value="1"/>
</dbReference>
<dbReference type="UniPathway" id="UPA00253">
    <property type="reaction ID" value="UER00329"/>
</dbReference>
<feature type="binding site" evidence="4">
    <location>
        <position position="253"/>
    </location>
    <ligand>
        <name>pyridoxal 5'-phosphate</name>
        <dbReference type="ChEBI" id="CHEBI:597326"/>
    </ligand>
</feature>
<comment type="catalytic activity">
    <reaction evidence="4 6">
        <text>L-kynurenine + H2O = anthranilate + L-alanine + H(+)</text>
        <dbReference type="Rhea" id="RHEA:16813"/>
        <dbReference type="ChEBI" id="CHEBI:15377"/>
        <dbReference type="ChEBI" id="CHEBI:15378"/>
        <dbReference type="ChEBI" id="CHEBI:16567"/>
        <dbReference type="ChEBI" id="CHEBI:57959"/>
        <dbReference type="ChEBI" id="CHEBI:57972"/>
        <dbReference type="EC" id="3.7.1.3"/>
    </reaction>
</comment>
<comment type="pathway">
    <text evidence="4 6">Cofactor biosynthesis; NAD(+) biosynthesis; quinolinate from L-kynurenine: step 2/3.</text>
</comment>
<dbReference type="InterPro" id="IPR010111">
    <property type="entry name" value="Kynureninase"/>
</dbReference>
<dbReference type="PIRSF" id="PIRSF038800">
    <property type="entry name" value="KYNU"/>
    <property type="match status" value="1"/>
</dbReference>
<keyword evidence="3 4" id="KW-0663">Pyridoxal phosphate</keyword>
<keyword evidence="2 4" id="KW-0378">Hydrolase</keyword>
<feature type="binding site" evidence="4">
    <location>
        <begin position="129"/>
        <end position="132"/>
    </location>
    <ligand>
        <name>pyridoxal 5'-phosphate</name>
        <dbReference type="ChEBI" id="CHEBI:597326"/>
    </ligand>
</feature>
<dbReference type="GO" id="GO:0030429">
    <property type="term" value="F:kynureninase activity"/>
    <property type="evidence" value="ECO:0007669"/>
    <property type="project" value="UniProtKB-UniRule"/>
</dbReference>
<dbReference type="AlphaFoldDB" id="A0A356LHT5"/>
<feature type="modified residue" description="N6-(pyridoxal phosphate)lysine" evidence="4">
    <location>
        <position position="224"/>
    </location>
</feature>
<dbReference type="Gene3D" id="3.40.640.10">
    <property type="entry name" value="Type I PLP-dependent aspartate aminotransferase-like (Major domain)"/>
    <property type="match status" value="1"/>
</dbReference>
<dbReference type="Gene3D" id="3.90.1150.10">
    <property type="entry name" value="Aspartate Aminotransferase, domain 1"/>
    <property type="match status" value="1"/>
</dbReference>
<dbReference type="InterPro" id="IPR015424">
    <property type="entry name" value="PyrdxlP-dep_Trfase"/>
</dbReference>
<dbReference type="UniPathway" id="UPA00334">
    <property type="reaction ID" value="UER00455"/>
</dbReference>